<dbReference type="SMART" id="SM00594">
    <property type="entry name" value="UAS"/>
    <property type="match status" value="1"/>
</dbReference>
<evidence type="ECO:0000259" key="1">
    <source>
        <dbReference type="SMART" id="SM00594"/>
    </source>
</evidence>
<protein>
    <recommendedName>
        <fullName evidence="1">UAS domain-containing protein</fullName>
    </recommendedName>
</protein>
<evidence type="ECO:0000313" key="3">
    <source>
        <dbReference type="Proteomes" id="UP000594261"/>
    </source>
</evidence>
<dbReference type="InterPro" id="IPR050730">
    <property type="entry name" value="UBX_domain-protein"/>
</dbReference>
<dbReference type="InterPro" id="IPR006577">
    <property type="entry name" value="UAS"/>
</dbReference>
<keyword evidence="3" id="KW-1185">Reference proteome</keyword>
<dbReference type="EMBL" id="LRBV02000005">
    <property type="status" value="NOT_ANNOTATED_CDS"/>
    <property type="molecule type" value="Genomic_DNA"/>
</dbReference>
<dbReference type="GO" id="GO:0005634">
    <property type="term" value="C:nucleus"/>
    <property type="evidence" value="ECO:0007669"/>
    <property type="project" value="TreeGrafter"/>
</dbReference>
<dbReference type="PANTHER" id="PTHR23322:SF6">
    <property type="entry name" value="UBX DOMAIN-CONTAINING PROTEIN 7"/>
    <property type="match status" value="1"/>
</dbReference>
<dbReference type="Proteomes" id="UP000594261">
    <property type="component" value="Chromosome 5"/>
</dbReference>
<dbReference type="SUPFAM" id="SSF52833">
    <property type="entry name" value="Thioredoxin-like"/>
    <property type="match status" value="1"/>
</dbReference>
<organism evidence="2 3">
    <name type="scientific">Quercus lobata</name>
    <name type="common">Valley oak</name>
    <dbReference type="NCBI Taxonomy" id="97700"/>
    <lineage>
        <taxon>Eukaryota</taxon>
        <taxon>Viridiplantae</taxon>
        <taxon>Streptophyta</taxon>
        <taxon>Embryophyta</taxon>
        <taxon>Tracheophyta</taxon>
        <taxon>Spermatophyta</taxon>
        <taxon>Magnoliopsida</taxon>
        <taxon>eudicotyledons</taxon>
        <taxon>Gunneridae</taxon>
        <taxon>Pentapetalae</taxon>
        <taxon>rosids</taxon>
        <taxon>fabids</taxon>
        <taxon>Fagales</taxon>
        <taxon>Fagaceae</taxon>
        <taxon>Quercus</taxon>
    </lineage>
</organism>
<dbReference type="CDD" id="cd02958">
    <property type="entry name" value="UAS"/>
    <property type="match status" value="1"/>
</dbReference>
<name>A0A7N2LMB5_QUELO</name>
<reference evidence="2 3" key="1">
    <citation type="journal article" date="2016" name="G3 (Bethesda)">
        <title>First Draft Assembly and Annotation of the Genome of a California Endemic Oak Quercus lobata Nee (Fagaceae).</title>
        <authorList>
            <person name="Sork V.L."/>
            <person name="Fitz-Gibbon S.T."/>
            <person name="Puiu D."/>
            <person name="Crepeau M."/>
            <person name="Gugger P.F."/>
            <person name="Sherman R."/>
            <person name="Stevens K."/>
            <person name="Langley C.H."/>
            <person name="Pellegrini M."/>
            <person name="Salzberg S.L."/>
        </authorList>
    </citation>
    <scope>NUCLEOTIDE SEQUENCE [LARGE SCALE GENOMIC DNA]</scope>
    <source>
        <strain evidence="2 3">cv. SW786</strain>
    </source>
</reference>
<dbReference type="EnsemblPlants" id="QL05p030518:mrna">
    <property type="protein sequence ID" value="QL05p030518:mrna"/>
    <property type="gene ID" value="QL05p030518"/>
</dbReference>
<dbReference type="GO" id="GO:0043161">
    <property type="term" value="P:proteasome-mediated ubiquitin-dependent protein catabolic process"/>
    <property type="evidence" value="ECO:0007669"/>
    <property type="project" value="TreeGrafter"/>
</dbReference>
<dbReference type="AlphaFoldDB" id="A0A7N2LMB5"/>
<accession>A0A7N2LMB5</accession>
<feature type="domain" description="UAS" evidence="1">
    <location>
        <begin position="99"/>
        <end position="220"/>
    </location>
</feature>
<dbReference type="Gene3D" id="3.40.30.10">
    <property type="entry name" value="Glutaredoxin"/>
    <property type="match status" value="1"/>
</dbReference>
<dbReference type="GO" id="GO:0043130">
    <property type="term" value="F:ubiquitin binding"/>
    <property type="evidence" value="ECO:0007669"/>
    <property type="project" value="TreeGrafter"/>
</dbReference>
<dbReference type="InParanoid" id="A0A7N2LMB5"/>
<reference evidence="2" key="2">
    <citation type="submission" date="2021-01" db="UniProtKB">
        <authorList>
            <consortium name="EnsemblPlants"/>
        </authorList>
    </citation>
    <scope>IDENTIFICATION</scope>
</reference>
<proteinExistence type="predicted"/>
<evidence type="ECO:0000313" key="2">
    <source>
        <dbReference type="EnsemblPlants" id="QL05p030518:mrna"/>
    </source>
</evidence>
<dbReference type="PANTHER" id="PTHR23322">
    <property type="entry name" value="FAS-ASSOCIATED PROTEIN"/>
    <property type="match status" value="1"/>
</dbReference>
<dbReference type="InterPro" id="IPR036249">
    <property type="entry name" value="Thioredoxin-like_sf"/>
</dbReference>
<sequence length="246" mass="28299">MEEGLLSASDKQSMVSFFLEIAVGQTADTAIQFFNLERDTRNENVGDEVRPPLPVIREALYDDAMLYQTHHNFDEEMKHSGVWESDQGSLSTSENHQDSLASLYRPPYHLMFHGSLEKLHAKNAAASYDKWLLVNLQLTKEFTSHMDTWSNEAVSQIIMSNFFFWQVYDDTTEGRKVCMYKLDYFPVVLVIDPITGQKMRSWCGMVQPDQLLEDLLSFMDGGPKDHHIILSNKRPRESSFDSSSKQ</sequence>
<dbReference type="Gramene" id="QL05p030518:mrna">
    <property type="protein sequence ID" value="QL05p030518:mrna"/>
    <property type="gene ID" value="QL05p030518"/>
</dbReference>
<dbReference type="Pfam" id="PF13899">
    <property type="entry name" value="Thioredoxin_7"/>
    <property type="match status" value="1"/>
</dbReference>
<dbReference type="OMA" id="PLMDTAN"/>